<proteinExistence type="predicted"/>
<dbReference type="EMBL" id="LAZR01001276">
    <property type="protein sequence ID" value="KKN47438.1"/>
    <property type="molecule type" value="Genomic_DNA"/>
</dbReference>
<dbReference type="AlphaFoldDB" id="A0A0F9U1C6"/>
<sequence>MINASMSNMMAMEGIHDNIRSAWVRTAIALGWKGIADMKGRVHRLTGTLSRSIHVSVREEGHGDDLDNAKGGDIKETISPNWDEGSYDVLAGSWLPYAGPEAHRGGSHDFFTPAIEVIKRSVQSTYKQALEDEF</sequence>
<accession>A0A0F9U1C6</accession>
<gene>
    <name evidence="1" type="ORF">LCGC14_0662780</name>
</gene>
<name>A0A0F9U1C6_9ZZZZ</name>
<organism evidence="1">
    <name type="scientific">marine sediment metagenome</name>
    <dbReference type="NCBI Taxonomy" id="412755"/>
    <lineage>
        <taxon>unclassified sequences</taxon>
        <taxon>metagenomes</taxon>
        <taxon>ecological metagenomes</taxon>
    </lineage>
</organism>
<comment type="caution">
    <text evidence="1">The sequence shown here is derived from an EMBL/GenBank/DDBJ whole genome shotgun (WGS) entry which is preliminary data.</text>
</comment>
<reference evidence="1" key="1">
    <citation type="journal article" date="2015" name="Nature">
        <title>Complex archaea that bridge the gap between prokaryotes and eukaryotes.</title>
        <authorList>
            <person name="Spang A."/>
            <person name="Saw J.H."/>
            <person name="Jorgensen S.L."/>
            <person name="Zaremba-Niedzwiedzka K."/>
            <person name="Martijn J."/>
            <person name="Lind A.E."/>
            <person name="van Eijk R."/>
            <person name="Schleper C."/>
            <person name="Guy L."/>
            <person name="Ettema T.J."/>
        </authorList>
    </citation>
    <scope>NUCLEOTIDE SEQUENCE</scope>
</reference>
<evidence type="ECO:0000313" key="1">
    <source>
        <dbReference type="EMBL" id="KKN47438.1"/>
    </source>
</evidence>
<protein>
    <submittedName>
        <fullName evidence="1">Uncharacterized protein</fullName>
    </submittedName>
</protein>